<keyword evidence="1 4" id="KW-0479">Metal-binding</keyword>
<keyword evidence="3 4" id="KW-0440">LIM domain</keyword>
<dbReference type="SMART" id="SM00132">
    <property type="entry name" value="LIM"/>
    <property type="match status" value="2"/>
</dbReference>
<keyword evidence="2 4" id="KW-0862">Zinc</keyword>
<organism evidence="7 8">
    <name type="scientific">Saponaria officinalis</name>
    <name type="common">Common soapwort</name>
    <name type="synonym">Lychnis saponaria</name>
    <dbReference type="NCBI Taxonomy" id="3572"/>
    <lineage>
        <taxon>Eukaryota</taxon>
        <taxon>Viridiplantae</taxon>
        <taxon>Streptophyta</taxon>
        <taxon>Embryophyta</taxon>
        <taxon>Tracheophyta</taxon>
        <taxon>Spermatophyta</taxon>
        <taxon>Magnoliopsida</taxon>
        <taxon>eudicotyledons</taxon>
        <taxon>Gunneridae</taxon>
        <taxon>Pentapetalae</taxon>
        <taxon>Caryophyllales</taxon>
        <taxon>Caryophyllaceae</taxon>
        <taxon>Caryophylleae</taxon>
        <taxon>Saponaria</taxon>
    </lineage>
</organism>
<proteinExistence type="predicted"/>
<evidence type="ECO:0000256" key="1">
    <source>
        <dbReference type="ARBA" id="ARBA00022723"/>
    </source>
</evidence>
<dbReference type="AlphaFoldDB" id="A0AAW1J5P5"/>
<name>A0AAW1J5P5_SAPOF</name>
<evidence type="ECO:0000256" key="5">
    <source>
        <dbReference type="SAM" id="MobiDB-lite"/>
    </source>
</evidence>
<dbReference type="FunFam" id="2.10.110.10:FF:000002">
    <property type="entry name" value="LIM domain and actin-binding 1"/>
    <property type="match status" value="2"/>
</dbReference>
<reference evidence="7" key="1">
    <citation type="submission" date="2024-03" db="EMBL/GenBank/DDBJ databases">
        <title>WGS assembly of Saponaria officinalis var. Norfolk2.</title>
        <authorList>
            <person name="Jenkins J."/>
            <person name="Shu S."/>
            <person name="Grimwood J."/>
            <person name="Barry K."/>
            <person name="Goodstein D."/>
            <person name="Schmutz J."/>
            <person name="Leebens-Mack J."/>
            <person name="Osbourn A."/>
        </authorList>
    </citation>
    <scope>NUCLEOTIDE SEQUENCE [LARGE SCALE GENOMIC DNA]</scope>
    <source>
        <strain evidence="7">JIC</strain>
    </source>
</reference>
<evidence type="ECO:0000256" key="3">
    <source>
        <dbReference type="ARBA" id="ARBA00023038"/>
    </source>
</evidence>
<feature type="region of interest" description="Disordered" evidence="5">
    <location>
        <begin position="72"/>
        <end position="95"/>
    </location>
</feature>
<dbReference type="Pfam" id="PF00412">
    <property type="entry name" value="LIM"/>
    <property type="match status" value="2"/>
</dbReference>
<dbReference type="EMBL" id="JBDFQZ010000008">
    <property type="protein sequence ID" value="KAK9698618.1"/>
    <property type="molecule type" value="Genomic_DNA"/>
</dbReference>
<sequence length="205" mass="22991">MVFTGTLDKCKACDKAVYVVDMVSTDGVPYHKTCFKCNQCNSKLVMGRFSSLDGVLYCMPHFDQQFKKMGTYSSNKSSKPELVKSPSKRSSMFSGTQDKCATCKKTAYPLEKIVVEGENYHKACFKCAKGGCLLNPSNYAALDGYLYCKPHFSQLFKEKGSYSHFTKSLSIKKTEVENSDEEKVESTTPKSDVEVEEEKESVQDQ</sequence>
<dbReference type="GO" id="GO:0051017">
    <property type="term" value="P:actin filament bundle assembly"/>
    <property type="evidence" value="ECO:0007669"/>
    <property type="project" value="UniProtKB-ARBA"/>
</dbReference>
<accession>A0AAW1J5P5</accession>
<feature type="domain" description="LIM zinc-binding" evidence="6">
    <location>
        <begin position="98"/>
        <end position="158"/>
    </location>
</feature>
<protein>
    <recommendedName>
        <fullName evidence="6">LIM zinc-binding domain-containing protein</fullName>
    </recommendedName>
</protein>
<dbReference type="SUPFAM" id="SSF57716">
    <property type="entry name" value="Glucocorticoid receptor-like (DNA-binding domain)"/>
    <property type="match status" value="4"/>
</dbReference>
<evidence type="ECO:0000256" key="4">
    <source>
        <dbReference type="PROSITE-ProRule" id="PRU00125"/>
    </source>
</evidence>
<dbReference type="PROSITE" id="PS00478">
    <property type="entry name" value="LIM_DOMAIN_1"/>
    <property type="match status" value="1"/>
</dbReference>
<comment type="caution">
    <text evidence="7">The sequence shown here is derived from an EMBL/GenBank/DDBJ whole genome shotgun (WGS) entry which is preliminary data.</text>
</comment>
<dbReference type="PANTHER" id="PTHR24206">
    <property type="entry name" value="OS06G0237300 PROTEIN"/>
    <property type="match status" value="1"/>
</dbReference>
<dbReference type="GO" id="GO:0046872">
    <property type="term" value="F:metal ion binding"/>
    <property type="evidence" value="ECO:0007669"/>
    <property type="project" value="UniProtKB-KW"/>
</dbReference>
<evidence type="ECO:0000259" key="6">
    <source>
        <dbReference type="PROSITE" id="PS50023"/>
    </source>
</evidence>
<gene>
    <name evidence="7" type="ORF">RND81_08G118000</name>
</gene>
<dbReference type="Gene3D" id="2.10.110.10">
    <property type="entry name" value="Cysteine Rich Protein"/>
    <property type="match status" value="2"/>
</dbReference>
<keyword evidence="8" id="KW-1185">Reference proteome</keyword>
<evidence type="ECO:0000313" key="7">
    <source>
        <dbReference type="EMBL" id="KAK9698618.1"/>
    </source>
</evidence>
<dbReference type="GO" id="GO:0051015">
    <property type="term" value="F:actin filament binding"/>
    <property type="evidence" value="ECO:0007669"/>
    <property type="project" value="UniProtKB-ARBA"/>
</dbReference>
<feature type="region of interest" description="Disordered" evidence="5">
    <location>
        <begin position="175"/>
        <end position="205"/>
    </location>
</feature>
<dbReference type="PROSITE" id="PS50023">
    <property type="entry name" value="LIM_DOMAIN_2"/>
    <property type="match status" value="2"/>
</dbReference>
<evidence type="ECO:0000256" key="2">
    <source>
        <dbReference type="ARBA" id="ARBA00022833"/>
    </source>
</evidence>
<feature type="domain" description="LIM zinc-binding" evidence="6">
    <location>
        <begin position="8"/>
        <end position="68"/>
    </location>
</feature>
<evidence type="ECO:0000313" key="8">
    <source>
        <dbReference type="Proteomes" id="UP001443914"/>
    </source>
</evidence>
<dbReference type="InterPro" id="IPR001781">
    <property type="entry name" value="Znf_LIM"/>
</dbReference>
<dbReference type="Proteomes" id="UP001443914">
    <property type="component" value="Unassembled WGS sequence"/>
</dbReference>